<feature type="region of interest" description="Disordered" evidence="2">
    <location>
        <begin position="385"/>
        <end position="457"/>
    </location>
</feature>
<evidence type="ECO:0000313" key="3">
    <source>
        <dbReference type="EMBL" id="KAL1511918.1"/>
    </source>
</evidence>
<dbReference type="Proteomes" id="UP001515480">
    <property type="component" value="Unassembled WGS sequence"/>
</dbReference>
<name>A0AB34J2P3_PRYPA</name>
<feature type="region of interest" description="Disordered" evidence="2">
    <location>
        <begin position="35"/>
        <end position="74"/>
    </location>
</feature>
<feature type="repeat" description="ARM" evidence="1">
    <location>
        <begin position="266"/>
        <end position="299"/>
    </location>
</feature>
<evidence type="ECO:0000313" key="4">
    <source>
        <dbReference type="Proteomes" id="UP001515480"/>
    </source>
</evidence>
<dbReference type="SUPFAM" id="SSF48371">
    <property type="entry name" value="ARM repeat"/>
    <property type="match status" value="1"/>
</dbReference>
<feature type="repeat" description="ARM" evidence="1">
    <location>
        <begin position="131"/>
        <end position="173"/>
    </location>
</feature>
<sequence length="457" mass="46029">MAASPLPSTASLHAQRWLARCAPCLRAPPVVTAERSQLHRDAPAPRSPGVAALRAPTSRHSPSPPKAHARCDAPHAAHHELSFESGADEPRASSTADDGSALSAFVPSLLDVVCKLSSVPSNAERAVREAGGIPILVALLDVRSHAIQRRAADALLRVSSASPANAALVCEAGGEAVVMILVELLEGATSAEPEAAEAAASAAAVLWALSSMGALSGEALREAGGIVGLVGMLAADAASVGVTNALLALECIALDESNGAAILEAGGVPPLVALLAPPEQSGAPAEVSETAAAVIWNLAATLDEALCDALCESGAVKLLVGRLISGGEGATSAAGTLWYLSVSHSRLICEAGGTEPLAALALSGGEAGTYAASALQNLKALQSAKVSPPHHHHPSSCYSWNSNNSTVSMSPGSEARDKEGGASGNVKDRYSDGEEVGAVEYSETGSHVDSVSDEPGR</sequence>
<organism evidence="3 4">
    <name type="scientific">Prymnesium parvum</name>
    <name type="common">Toxic golden alga</name>
    <dbReference type="NCBI Taxonomy" id="97485"/>
    <lineage>
        <taxon>Eukaryota</taxon>
        <taxon>Haptista</taxon>
        <taxon>Haptophyta</taxon>
        <taxon>Prymnesiophyceae</taxon>
        <taxon>Prymnesiales</taxon>
        <taxon>Prymnesiaceae</taxon>
        <taxon>Prymnesium</taxon>
    </lineage>
</organism>
<evidence type="ECO:0008006" key="5">
    <source>
        <dbReference type="Google" id="ProtNLM"/>
    </source>
</evidence>
<proteinExistence type="predicted"/>
<dbReference type="Gene3D" id="1.25.10.10">
    <property type="entry name" value="Leucine-rich Repeat Variant"/>
    <property type="match status" value="1"/>
</dbReference>
<dbReference type="EMBL" id="JBGBPQ010000013">
    <property type="protein sequence ID" value="KAL1511918.1"/>
    <property type="molecule type" value="Genomic_DNA"/>
</dbReference>
<dbReference type="InterPro" id="IPR016024">
    <property type="entry name" value="ARM-type_fold"/>
</dbReference>
<dbReference type="PANTHER" id="PTHR46241">
    <property type="entry name" value="ARMADILLO REPEAT-CONTAINING PROTEIN 4 ARMC4"/>
    <property type="match status" value="1"/>
</dbReference>
<evidence type="ECO:0000256" key="2">
    <source>
        <dbReference type="SAM" id="MobiDB-lite"/>
    </source>
</evidence>
<accession>A0AB34J2P3</accession>
<evidence type="ECO:0000256" key="1">
    <source>
        <dbReference type="PROSITE-ProRule" id="PRU00259"/>
    </source>
</evidence>
<protein>
    <recommendedName>
        <fullName evidence="5">Armadillo repeat-containing protein 8</fullName>
    </recommendedName>
</protein>
<feature type="compositionally biased region" description="Basic and acidic residues" evidence="2">
    <location>
        <begin position="414"/>
        <end position="432"/>
    </location>
</feature>
<reference evidence="3 4" key="1">
    <citation type="journal article" date="2024" name="Science">
        <title>Giant polyketide synthase enzymes in the biosynthesis of giant marine polyether toxins.</title>
        <authorList>
            <person name="Fallon T.R."/>
            <person name="Shende V.V."/>
            <person name="Wierzbicki I.H."/>
            <person name="Pendleton A.L."/>
            <person name="Watervoot N.F."/>
            <person name="Auber R.P."/>
            <person name="Gonzalez D.J."/>
            <person name="Wisecaver J.H."/>
            <person name="Moore B.S."/>
        </authorList>
    </citation>
    <scope>NUCLEOTIDE SEQUENCE [LARGE SCALE GENOMIC DNA]</scope>
    <source>
        <strain evidence="3 4">12B1</strain>
    </source>
</reference>
<feature type="compositionally biased region" description="Polar residues" evidence="2">
    <location>
        <begin position="397"/>
        <end position="411"/>
    </location>
</feature>
<dbReference type="InterPro" id="IPR000225">
    <property type="entry name" value="Armadillo"/>
</dbReference>
<keyword evidence="4" id="KW-1185">Reference proteome</keyword>
<dbReference type="AlphaFoldDB" id="A0AB34J2P3"/>
<gene>
    <name evidence="3" type="ORF">AB1Y20_005199</name>
</gene>
<comment type="caution">
    <text evidence="3">The sequence shown here is derived from an EMBL/GenBank/DDBJ whole genome shotgun (WGS) entry which is preliminary data.</text>
</comment>
<dbReference type="PANTHER" id="PTHR46241:SF1">
    <property type="entry name" value="OUTER DYNEIN ARM-DOCKING COMPLEX SUBUNIT 2"/>
    <property type="match status" value="1"/>
</dbReference>
<dbReference type="PROSITE" id="PS50176">
    <property type="entry name" value="ARM_REPEAT"/>
    <property type="match status" value="2"/>
</dbReference>
<dbReference type="InterPro" id="IPR011989">
    <property type="entry name" value="ARM-like"/>
</dbReference>
<dbReference type="Pfam" id="PF00514">
    <property type="entry name" value="Arm"/>
    <property type="match status" value="2"/>
</dbReference>
<dbReference type="SMART" id="SM00185">
    <property type="entry name" value="ARM"/>
    <property type="match status" value="4"/>
</dbReference>